<keyword evidence="4" id="KW-0560">Oxidoreductase</keyword>
<reference evidence="9 10" key="1">
    <citation type="journal article" date="2013" name="ISME J.">
        <title>By their genes ye shall know them: genomic signatures of predatory bacteria.</title>
        <authorList>
            <person name="Pasternak Z."/>
            <person name="Pietrokovski S."/>
            <person name="Rotem O."/>
            <person name="Gophna U."/>
            <person name="Lurie-Weinberger M.N."/>
            <person name="Jurkevitch E."/>
        </authorList>
    </citation>
    <scope>NUCLEOTIDE SEQUENCE [LARGE SCALE GENOMIC DNA]</scope>
    <source>
        <strain evidence="9 10">JSS</strain>
    </source>
</reference>
<keyword evidence="10" id="KW-1185">Reference proteome</keyword>
<evidence type="ECO:0000259" key="8">
    <source>
        <dbReference type="Pfam" id="PF10590"/>
    </source>
</evidence>
<evidence type="ECO:0000259" key="7">
    <source>
        <dbReference type="Pfam" id="PF01243"/>
    </source>
</evidence>
<feature type="binding site" evidence="6">
    <location>
        <begin position="124"/>
        <end position="125"/>
    </location>
    <ligand>
        <name>FMN</name>
        <dbReference type="ChEBI" id="CHEBI:58210"/>
    </ligand>
</feature>
<evidence type="ECO:0000256" key="5">
    <source>
        <dbReference type="NCBIfam" id="TIGR00558"/>
    </source>
</evidence>
<dbReference type="Pfam" id="PF10590">
    <property type="entry name" value="PNP_phzG_C"/>
    <property type="match status" value="1"/>
</dbReference>
<dbReference type="UniPathway" id="UPA01068">
    <property type="reaction ID" value="UER00304"/>
</dbReference>
<feature type="binding site" evidence="6">
    <location>
        <position position="66"/>
    </location>
    <ligand>
        <name>FMN</name>
        <dbReference type="ChEBI" id="CHEBI:58210"/>
    </ligand>
</feature>
<dbReference type="GO" id="GO:0010181">
    <property type="term" value="F:FMN binding"/>
    <property type="evidence" value="ECO:0007669"/>
    <property type="project" value="UniProtKB-UniRule"/>
</dbReference>
<dbReference type="InterPro" id="IPR000659">
    <property type="entry name" value="Pyridox_Oxase"/>
</dbReference>
<dbReference type="NCBIfam" id="NF004231">
    <property type="entry name" value="PRK05679.1"/>
    <property type="match status" value="1"/>
</dbReference>
<dbReference type="HOGENOM" id="CLU_032263_2_2_7"/>
<feature type="binding site" evidence="6">
    <location>
        <position position="169"/>
    </location>
    <ligand>
        <name>FMN</name>
        <dbReference type="ChEBI" id="CHEBI:58210"/>
    </ligand>
</feature>
<dbReference type="KEGG" id="bex:A11Q_938"/>
<dbReference type="GO" id="GO:0004733">
    <property type="term" value="F:pyridoxamine phosphate oxidase activity"/>
    <property type="evidence" value="ECO:0007669"/>
    <property type="project" value="UniProtKB-UniRule"/>
</dbReference>
<dbReference type="Gene3D" id="2.30.110.10">
    <property type="entry name" value="Electron Transport, Fmn-binding Protein, Chain A"/>
    <property type="match status" value="1"/>
</dbReference>
<evidence type="ECO:0000313" key="10">
    <source>
        <dbReference type="Proteomes" id="UP000012040"/>
    </source>
</evidence>
<dbReference type="Pfam" id="PF01243">
    <property type="entry name" value="PNPOx_N"/>
    <property type="match status" value="1"/>
</dbReference>
<dbReference type="InterPro" id="IPR019576">
    <property type="entry name" value="Pyridoxamine_oxidase_dimer_C"/>
</dbReference>
<name>M4VPU3_9BACT</name>
<dbReference type="HAMAP" id="MF_01629">
    <property type="entry name" value="PdxH"/>
    <property type="match status" value="1"/>
</dbReference>
<dbReference type="Proteomes" id="UP000012040">
    <property type="component" value="Chromosome"/>
</dbReference>
<dbReference type="PIRSF" id="PIRSF000190">
    <property type="entry name" value="Pyd_amn-ph_oxd"/>
    <property type="match status" value="1"/>
</dbReference>
<evidence type="ECO:0000256" key="6">
    <source>
        <dbReference type="PIRSR" id="PIRSR000190-2"/>
    </source>
</evidence>
<comment type="cofactor">
    <cofactor evidence="6">
        <name>FMN</name>
        <dbReference type="ChEBI" id="CHEBI:58210"/>
    </cofactor>
    <text evidence="6">Binds 1 FMN per subunit.</text>
</comment>
<dbReference type="PANTHER" id="PTHR10851">
    <property type="entry name" value="PYRIDOXINE-5-PHOSPHATE OXIDASE"/>
    <property type="match status" value="1"/>
</dbReference>
<dbReference type="EC" id="1.4.3.5" evidence="5"/>
<comment type="similarity">
    <text evidence="1">Belongs to the pyridoxamine 5'-phosphate oxidase family.</text>
</comment>
<dbReference type="EMBL" id="CP003537">
    <property type="protein sequence ID" value="AGH95154.1"/>
    <property type="molecule type" value="Genomic_DNA"/>
</dbReference>
<dbReference type="OrthoDB" id="5292100at2"/>
<dbReference type="InterPro" id="IPR012349">
    <property type="entry name" value="Split_barrel_FMN-bd"/>
</dbReference>
<sequence>MSFDFKKDPIENFLSLYKQAQLKGIPDANAMSLATVNADNQPSVRIVFYKGISERGFSFFTNYNGRKGQDLAHNAKVAANFFWPHLEQQVRIEGHVEKLSREESEAYFASRPRLSQIGAWGSNQSEILESFDHFTQKVAALEEKFKGQLVPCPPHWGGYRIVPHEIEFWFGQTGRLHQRYVYQVDGQGWKRFLRSP</sequence>
<evidence type="ECO:0000256" key="2">
    <source>
        <dbReference type="ARBA" id="ARBA00022630"/>
    </source>
</evidence>
<gene>
    <name evidence="9" type="ORF">A11Q_938</name>
</gene>
<dbReference type="SUPFAM" id="SSF50475">
    <property type="entry name" value="FMN-binding split barrel"/>
    <property type="match status" value="1"/>
</dbReference>
<keyword evidence="2" id="KW-0285">Flavoprotein</keyword>
<feature type="binding site" evidence="6">
    <location>
        <begin position="60"/>
        <end position="61"/>
    </location>
    <ligand>
        <name>FMN</name>
        <dbReference type="ChEBI" id="CHEBI:58210"/>
    </ligand>
</feature>
<dbReference type="NCBIfam" id="TIGR00558">
    <property type="entry name" value="pdxH"/>
    <property type="match status" value="1"/>
</dbReference>
<dbReference type="AlphaFoldDB" id="M4VPU3"/>
<dbReference type="InterPro" id="IPR011576">
    <property type="entry name" value="Pyridox_Oxase_N"/>
</dbReference>
<evidence type="ECO:0000256" key="4">
    <source>
        <dbReference type="ARBA" id="ARBA00023002"/>
    </source>
</evidence>
<organism evidence="9 10">
    <name type="scientific">Pseudobdellovibrio exovorus JSS</name>
    <dbReference type="NCBI Taxonomy" id="1184267"/>
    <lineage>
        <taxon>Bacteria</taxon>
        <taxon>Pseudomonadati</taxon>
        <taxon>Bdellovibrionota</taxon>
        <taxon>Bdellovibrionia</taxon>
        <taxon>Bdellovibrionales</taxon>
        <taxon>Pseudobdellovibrionaceae</taxon>
        <taxon>Pseudobdellovibrio</taxon>
    </lineage>
</organism>
<keyword evidence="3 6" id="KW-0288">FMN</keyword>
<feature type="domain" description="Pyridoxine 5'-phosphate oxidase dimerisation C-terminal" evidence="8">
    <location>
        <begin position="156"/>
        <end position="196"/>
    </location>
</feature>
<evidence type="ECO:0000256" key="3">
    <source>
        <dbReference type="ARBA" id="ARBA00022643"/>
    </source>
</evidence>
<dbReference type="RefSeq" id="WP_015469644.1">
    <property type="nucleotide sequence ID" value="NC_020813.1"/>
</dbReference>
<proteinExistence type="inferred from homology"/>
<evidence type="ECO:0000313" key="9">
    <source>
        <dbReference type="EMBL" id="AGH95154.1"/>
    </source>
</evidence>
<feature type="binding site" evidence="6">
    <location>
        <position position="179"/>
    </location>
    <ligand>
        <name>FMN</name>
        <dbReference type="ChEBI" id="CHEBI:58210"/>
    </ligand>
</feature>
<feature type="binding site" evidence="6">
    <location>
        <position position="67"/>
    </location>
    <ligand>
        <name>FMN</name>
        <dbReference type="ChEBI" id="CHEBI:58210"/>
    </ligand>
</feature>
<dbReference type="GO" id="GO:0008615">
    <property type="term" value="P:pyridoxine biosynthetic process"/>
    <property type="evidence" value="ECO:0007669"/>
    <property type="project" value="UniProtKB-UniRule"/>
</dbReference>
<dbReference type="PANTHER" id="PTHR10851:SF0">
    <property type="entry name" value="PYRIDOXINE-5'-PHOSPHATE OXIDASE"/>
    <property type="match status" value="1"/>
</dbReference>
<evidence type="ECO:0000256" key="1">
    <source>
        <dbReference type="ARBA" id="ARBA00007301"/>
    </source>
</evidence>
<accession>M4VPU3</accession>
<dbReference type="PATRIC" id="fig|1184267.3.peg.953"/>
<protein>
    <recommendedName>
        <fullName evidence="5">Pyridoxamine 5'-phosphate oxidase</fullName>
        <ecNumber evidence="5">1.4.3.5</ecNumber>
    </recommendedName>
</protein>
<feature type="binding site" evidence="6">
    <location>
        <position position="89"/>
    </location>
    <ligand>
        <name>FMN</name>
        <dbReference type="ChEBI" id="CHEBI:58210"/>
    </ligand>
</feature>
<dbReference type="STRING" id="1184267.A11Q_938"/>
<feature type="domain" description="Pyridoxamine 5'-phosphate oxidase N-terminal" evidence="7">
    <location>
        <begin position="21"/>
        <end position="142"/>
    </location>
</feature>
<feature type="binding site" evidence="6">
    <location>
        <begin position="45"/>
        <end position="50"/>
    </location>
    <ligand>
        <name>FMN</name>
        <dbReference type="ChEBI" id="CHEBI:58210"/>
    </ligand>
</feature>
<dbReference type="eggNOG" id="COG0259">
    <property type="taxonomic scope" value="Bacteria"/>
</dbReference>